<dbReference type="Proteomes" id="UP000786811">
    <property type="component" value="Unassembled WGS sequence"/>
</dbReference>
<evidence type="ECO:0000313" key="2">
    <source>
        <dbReference type="EMBL" id="CAG5090663.1"/>
    </source>
</evidence>
<accession>A0A8J2HAH7</accession>
<organism evidence="2 3">
    <name type="scientific">Cotesia congregata</name>
    <name type="common">Parasitoid wasp</name>
    <name type="synonym">Apanteles congregatus</name>
    <dbReference type="NCBI Taxonomy" id="51543"/>
    <lineage>
        <taxon>Eukaryota</taxon>
        <taxon>Metazoa</taxon>
        <taxon>Ecdysozoa</taxon>
        <taxon>Arthropoda</taxon>
        <taxon>Hexapoda</taxon>
        <taxon>Insecta</taxon>
        <taxon>Pterygota</taxon>
        <taxon>Neoptera</taxon>
        <taxon>Endopterygota</taxon>
        <taxon>Hymenoptera</taxon>
        <taxon>Apocrita</taxon>
        <taxon>Ichneumonoidea</taxon>
        <taxon>Braconidae</taxon>
        <taxon>Microgastrinae</taxon>
        <taxon>Cotesia</taxon>
    </lineage>
</organism>
<protein>
    <submittedName>
        <fullName evidence="2">Uncharacterized protein</fullName>
    </submittedName>
</protein>
<evidence type="ECO:0000256" key="1">
    <source>
        <dbReference type="SAM" id="MobiDB-lite"/>
    </source>
</evidence>
<reference evidence="2" key="1">
    <citation type="submission" date="2021-04" db="EMBL/GenBank/DDBJ databases">
        <authorList>
            <person name="Chebbi M.A.C M."/>
        </authorList>
    </citation>
    <scope>NUCLEOTIDE SEQUENCE</scope>
</reference>
<feature type="compositionally biased region" description="Polar residues" evidence="1">
    <location>
        <begin position="27"/>
        <end position="39"/>
    </location>
</feature>
<dbReference type="AlphaFoldDB" id="A0A8J2HAH7"/>
<dbReference type="OrthoDB" id="7554612at2759"/>
<name>A0A8J2HAH7_COTCN</name>
<gene>
    <name evidence="2" type="ORF">HICCMSTLAB_LOCUS5712</name>
</gene>
<keyword evidence="3" id="KW-1185">Reference proteome</keyword>
<comment type="caution">
    <text evidence="2">The sequence shown here is derived from an EMBL/GenBank/DDBJ whole genome shotgun (WGS) entry which is preliminary data.</text>
</comment>
<feature type="region of interest" description="Disordered" evidence="1">
    <location>
        <begin position="1"/>
        <end position="69"/>
    </location>
</feature>
<sequence>MEVDSQMKPQETSRDEGVTVVPAGPSIKTSNLGPGTKPTTAAKDEPRPRRKQRSEAVLINPGESRSSGEVLRDLRSGLHPEELGLGVKAVRTARKGGLLIEFEGSDKDRLALRNKITEVAGGDVEVCHLAPIATLVIDRMDSTTTVEEVKAALAEAIGETADGLNASVTKPNKWGSIRAFIDAGLGVAAALETLGKVKVGWLVRQICCWERFDRCYRH</sequence>
<proteinExistence type="predicted"/>
<evidence type="ECO:0000313" key="3">
    <source>
        <dbReference type="Proteomes" id="UP000786811"/>
    </source>
</evidence>
<dbReference type="EMBL" id="CAJNRD030001119">
    <property type="protein sequence ID" value="CAG5090663.1"/>
    <property type="molecule type" value="Genomic_DNA"/>
</dbReference>